<dbReference type="STRING" id="1121959.SAMN02746009_03975"/>
<proteinExistence type="predicted"/>
<dbReference type="Proteomes" id="UP000183947">
    <property type="component" value="Unassembled WGS sequence"/>
</dbReference>
<dbReference type="AlphaFoldDB" id="A0A1M7G758"/>
<accession>A0A1M7G758</accession>
<dbReference type="EMBL" id="FRAS01000035">
    <property type="protein sequence ID" value="SHM12123.1"/>
    <property type="molecule type" value="Genomic_DNA"/>
</dbReference>
<gene>
    <name evidence="1" type="ORF">SAMN02746009_03975</name>
</gene>
<dbReference type="RefSeq" id="WP_139252453.1">
    <property type="nucleotide sequence ID" value="NZ_FRAS01000035.1"/>
</dbReference>
<organism evidence="1 2">
    <name type="scientific">Hymenobacter psychrotolerans DSM 18569</name>
    <dbReference type="NCBI Taxonomy" id="1121959"/>
    <lineage>
        <taxon>Bacteria</taxon>
        <taxon>Pseudomonadati</taxon>
        <taxon>Bacteroidota</taxon>
        <taxon>Cytophagia</taxon>
        <taxon>Cytophagales</taxon>
        <taxon>Hymenobacteraceae</taxon>
        <taxon>Hymenobacter</taxon>
    </lineage>
</organism>
<reference evidence="2" key="1">
    <citation type="submission" date="2016-11" db="EMBL/GenBank/DDBJ databases">
        <authorList>
            <person name="Varghese N."/>
            <person name="Submissions S."/>
        </authorList>
    </citation>
    <scope>NUCLEOTIDE SEQUENCE [LARGE SCALE GENOMIC DNA]</scope>
    <source>
        <strain evidence="2">DSM 18569</strain>
    </source>
</reference>
<evidence type="ECO:0000313" key="1">
    <source>
        <dbReference type="EMBL" id="SHM12123.1"/>
    </source>
</evidence>
<evidence type="ECO:0000313" key="2">
    <source>
        <dbReference type="Proteomes" id="UP000183947"/>
    </source>
</evidence>
<keyword evidence="2" id="KW-1185">Reference proteome</keyword>
<dbReference type="OrthoDB" id="885500at2"/>
<name>A0A1M7G758_9BACT</name>
<protein>
    <submittedName>
        <fullName evidence="1">Uncharacterized protein</fullName>
    </submittedName>
</protein>
<sequence length="88" mass="9731">MEQLPNNFSQTPTLHGLVKSLGHKTDIVAAAQKILAERGHEYARSTIYSTIQRNGTNNPTIEMAVLDAVEAEKKQRTELTARRQALSA</sequence>